<evidence type="ECO:0000256" key="5">
    <source>
        <dbReference type="RuleBase" id="RU004379"/>
    </source>
</evidence>
<dbReference type="Proteomes" id="UP000265520">
    <property type="component" value="Unassembled WGS sequence"/>
</dbReference>
<evidence type="ECO:0000313" key="6">
    <source>
        <dbReference type="EMBL" id="MCH83294.1"/>
    </source>
</evidence>
<evidence type="ECO:0000256" key="3">
    <source>
        <dbReference type="ARBA" id="ARBA00022989"/>
    </source>
</evidence>
<feature type="transmembrane region" description="Helical" evidence="5">
    <location>
        <begin position="66"/>
        <end position="87"/>
    </location>
</feature>
<comment type="similarity">
    <text evidence="5">Belongs to the BI1 family.</text>
</comment>
<dbReference type="AlphaFoldDB" id="A0A392MAP9"/>
<evidence type="ECO:0000256" key="2">
    <source>
        <dbReference type="ARBA" id="ARBA00022692"/>
    </source>
</evidence>
<sequence>MSKELDVESGERSLDPIMMYENPELRWSFVRKVYSIVTFQLLLTIAAVSVVLFVRPVANFFNSTQGIILYEVLFFVPLITLCPLLYYHQKHPLNYFLLLIFNIFLALPVGLTCDFAGGERILEVVILTTAMMFGFTLYTFWAAKRGHDFNFLGSFLFGSFSILLLFILIQILFPFGVPLRKLSHIFGCLVSVMFCGYIVYDTNYLIKTFTYDQHIKAFVFLYRDVIISLFLPLFIICYFY</sequence>
<name>A0A392MAP9_9FABA</name>
<dbReference type="Pfam" id="PF01027">
    <property type="entry name" value="Bax1-I"/>
    <property type="match status" value="1"/>
</dbReference>
<evidence type="ECO:0000256" key="4">
    <source>
        <dbReference type="ARBA" id="ARBA00023136"/>
    </source>
</evidence>
<feature type="transmembrane region" description="Helical" evidence="5">
    <location>
        <begin position="182"/>
        <end position="200"/>
    </location>
</feature>
<dbReference type="GO" id="GO:0016020">
    <property type="term" value="C:membrane"/>
    <property type="evidence" value="ECO:0007669"/>
    <property type="project" value="UniProtKB-SubCell"/>
</dbReference>
<keyword evidence="7" id="KW-1185">Reference proteome</keyword>
<dbReference type="PANTHER" id="PTHR23291">
    <property type="entry name" value="BAX INHIBITOR-RELATED"/>
    <property type="match status" value="1"/>
</dbReference>
<feature type="transmembrane region" description="Helical" evidence="5">
    <location>
        <begin position="220"/>
        <end position="239"/>
    </location>
</feature>
<feature type="transmembrane region" description="Helical" evidence="5">
    <location>
        <begin position="155"/>
        <end position="175"/>
    </location>
</feature>
<gene>
    <name evidence="6" type="ORF">A2U01_0004113</name>
</gene>
<comment type="caution">
    <text evidence="6">The sequence shown here is derived from an EMBL/GenBank/DDBJ whole genome shotgun (WGS) entry which is preliminary data.</text>
</comment>
<dbReference type="InterPro" id="IPR006214">
    <property type="entry name" value="Bax_inhibitor_1-related"/>
</dbReference>
<feature type="transmembrane region" description="Helical" evidence="5">
    <location>
        <begin position="93"/>
        <end position="112"/>
    </location>
</feature>
<proteinExistence type="inferred from homology"/>
<dbReference type="PANTHER" id="PTHR23291:SF84">
    <property type="entry name" value="INHIBITOR OF APOPTOSIS-PROMOTING BAX1 PROTEIN"/>
    <property type="match status" value="1"/>
</dbReference>
<reference evidence="6 7" key="1">
    <citation type="journal article" date="2018" name="Front. Plant Sci.">
        <title>Red Clover (Trifolium pratense) and Zigzag Clover (T. medium) - A Picture of Genomic Similarities and Differences.</title>
        <authorList>
            <person name="Dluhosova J."/>
            <person name="Istvanek J."/>
            <person name="Nedelnik J."/>
            <person name="Repkova J."/>
        </authorList>
    </citation>
    <scope>NUCLEOTIDE SEQUENCE [LARGE SCALE GENOMIC DNA]</scope>
    <source>
        <strain evidence="7">cv. 10/8</strain>
        <tissue evidence="6">Leaf</tissue>
    </source>
</reference>
<keyword evidence="4 5" id="KW-0472">Membrane</keyword>
<evidence type="ECO:0000313" key="7">
    <source>
        <dbReference type="Proteomes" id="UP000265520"/>
    </source>
</evidence>
<feature type="transmembrane region" description="Helical" evidence="5">
    <location>
        <begin position="124"/>
        <end position="143"/>
    </location>
</feature>
<protein>
    <submittedName>
        <fullName evidence="6">BI1-like protein</fullName>
    </submittedName>
</protein>
<evidence type="ECO:0000256" key="1">
    <source>
        <dbReference type="ARBA" id="ARBA00004141"/>
    </source>
</evidence>
<keyword evidence="2 5" id="KW-0812">Transmembrane</keyword>
<dbReference type="EMBL" id="LXQA010004936">
    <property type="protein sequence ID" value="MCH83294.1"/>
    <property type="molecule type" value="Genomic_DNA"/>
</dbReference>
<organism evidence="6 7">
    <name type="scientific">Trifolium medium</name>
    <dbReference type="NCBI Taxonomy" id="97028"/>
    <lineage>
        <taxon>Eukaryota</taxon>
        <taxon>Viridiplantae</taxon>
        <taxon>Streptophyta</taxon>
        <taxon>Embryophyta</taxon>
        <taxon>Tracheophyta</taxon>
        <taxon>Spermatophyta</taxon>
        <taxon>Magnoliopsida</taxon>
        <taxon>eudicotyledons</taxon>
        <taxon>Gunneridae</taxon>
        <taxon>Pentapetalae</taxon>
        <taxon>rosids</taxon>
        <taxon>fabids</taxon>
        <taxon>Fabales</taxon>
        <taxon>Fabaceae</taxon>
        <taxon>Papilionoideae</taxon>
        <taxon>50 kb inversion clade</taxon>
        <taxon>NPAAA clade</taxon>
        <taxon>Hologalegina</taxon>
        <taxon>IRL clade</taxon>
        <taxon>Trifolieae</taxon>
        <taxon>Trifolium</taxon>
    </lineage>
</organism>
<accession>A0A392MAP9</accession>
<keyword evidence="3 5" id="KW-1133">Transmembrane helix</keyword>
<feature type="transmembrane region" description="Helical" evidence="5">
    <location>
        <begin position="33"/>
        <end position="54"/>
    </location>
</feature>
<comment type="subcellular location">
    <subcellularLocation>
        <location evidence="1">Membrane</location>
        <topology evidence="1">Multi-pass membrane protein</topology>
    </subcellularLocation>
</comment>